<dbReference type="InterPro" id="IPR017871">
    <property type="entry name" value="ABC_transporter-like_CS"/>
</dbReference>
<dbReference type="AlphaFoldDB" id="A0A0R1JXQ5"/>
<gene>
    <name evidence="4" type="ORF">FD02_GL001928</name>
</gene>
<dbReference type="Proteomes" id="UP000051804">
    <property type="component" value="Unassembled WGS sequence"/>
</dbReference>
<dbReference type="Gene3D" id="3.40.50.300">
    <property type="entry name" value="P-loop containing nucleotide triphosphate hydrolases"/>
    <property type="match status" value="1"/>
</dbReference>
<dbReference type="InterPro" id="IPR015854">
    <property type="entry name" value="ABC_transpr_LolD-like"/>
</dbReference>
<dbReference type="SUPFAM" id="SSF52540">
    <property type="entry name" value="P-loop containing nucleoside triphosphate hydrolases"/>
    <property type="match status" value="1"/>
</dbReference>
<evidence type="ECO:0000256" key="1">
    <source>
        <dbReference type="ARBA" id="ARBA00022741"/>
    </source>
</evidence>
<protein>
    <submittedName>
        <fullName evidence="4">ABC-type uncharacterized transport system, ATPase component</fullName>
    </submittedName>
</protein>
<dbReference type="OrthoDB" id="9776369at2"/>
<organism evidence="4 5">
    <name type="scientific">Lacticaseibacillus nasuensis JCM 17158</name>
    <dbReference type="NCBI Taxonomy" id="1291734"/>
    <lineage>
        <taxon>Bacteria</taxon>
        <taxon>Bacillati</taxon>
        <taxon>Bacillota</taxon>
        <taxon>Bacilli</taxon>
        <taxon>Lactobacillales</taxon>
        <taxon>Lactobacillaceae</taxon>
        <taxon>Lacticaseibacillus</taxon>
    </lineage>
</organism>
<dbReference type="PROSITE" id="PS00211">
    <property type="entry name" value="ABC_TRANSPORTER_1"/>
    <property type="match status" value="1"/>
</dbReference>
<name>A0A0R1JXQ5_9LACO</name>
<dbReference type="GO" id="GO:0022857">
    <property type="term" value="F:transmembrane transporter activity"/>
    <property type="evidence" value="ECO:0007669"/>
    <property type="project" value="TreeGrafter"/>
</dbReference>
<evidence type="ECO:0000313" key="5">
    <source>
        <dbReference type="Proteomes" id="UP000051804"/>
    </source>
</evidence>
<dbReference type="InterPro" id="IPR003593">
    <property type="entry name" value="AAA+_ATPase"/>
</dbReference>
<evidence type="ECO:0000313" key="4">
    <source>
        <dbReference type="EMBL" id="KRK71687.1"/>
    </source>
</evidence>
<dbReference type="PATRIC" id="fig|1291734.4.peg.1981"/>
<dbReference type="GO" id="GO:0016887">
    <property type="term" value="F:ATP hydrolysis activity"/>
    <property type="evidence" value="ECO:0007669"/>
    <property type="project" value="InterPro"/>
</dbReference>
<dbReference type="PANTHER" id="PTHR24220">
    <property type="entry name" value="IMPORT ATP-BINDING PROTEIN"/>
    <property type="match status" value="1"/>
</dbReference>
<dbReference type="EMBL" id="AZDJ01000026">
    <property type="protein sequence ID" value="KRK71687.1"/>
    <property type="molecule type" value="Genomic_DNA"/>
</dbReference>
<proteinExistence type="predicted"/>
<accession>A0A0R1JXQ5</accession>
<evidence type="ECO:0000259" key="3">
    <source>
        <dbReference type="PROSITE" id="PS50893"/>
    </source>
</evidence>
<dbReference type="GO" id="GO:0005886">
    <property type="term" value="C:plasma membrane"/>
    <property type="evidence" value="ECO:0007669"/>
    <property type="project" value="TreeGrafter"/>
</dbReference>
<dbReference type="PANTHER" id="PTHR24220:SF692">
    <property type="entry name" value="ABC TRANSPORTER DOMAIN-CONTAINING PROTEIN"/>
    <property type="match status" value="1"/>
</dbReference>
<feature type="domain" description="ABC transporter" evidence="3">
    <location>
        <begin position="6"/>
        <end position="252"/>
    </location>
</feature>
<dbReference type="Pfam" id="PF00005">
    <property type="entry name" value="ABC_tran"/>
    <property type="match status" value="1"/>
</dbReference>
<dbReference type="InterPro" id="IPR027417">
    <property type="entry name" value="P-loop_NTPase"/>
</dbReference>
<dbReference type="GO" id="GO:0005524">
    <property type="term" value="F:ATP binding"/>
    <property type="evidence" value="ECO:0007669"/>
    <property type="project" value="UniProtKB-KW"/>
</dbReference>
<sequence>MTEAQLKLANVNINVVVGQSVRALIQDVNLEIQPGEFVTVLGTNGAGKSTLFNAITGDLPLASGTVTLAGQDISTERPERRARLIARVFQDPKMGTAPRMSVAENLALASRRGQRLTLASRKLNSQLAHFKELAAQTGNGLEDALNKPTEQLSGGQRQALSLLMATMRNPELLLLDEHTAALDPHTSAAIMTLTDKIVQQNHLTCLMITHQLADALKYGNRMIILDAGRIVADYDAEAKAGLQEADLLQYFN</sequence>
<dbReference type="PROSITE" id="PS50893">
    <property type="entry name" value="ABC_TRANSPORTER_2"/>
    <property type="match status" value="1"/>
</dbReference>
<keyword evidence="2" id="KW-0067">ATP-binding</keyword>
<dbReference type="RefSeq" id="WP_054721739.1">
    <property type="nucleotide sequence ID" value="NZ_AZDJ01000026.1"/>
</dbReference>
<keyword evidence="1" id="KW-0547">Nucleotide-binding</keyword>
<comment type="caution">
    <text evidence="4">The sequence shown here is derived from an EMBL/GenBank/DDBJ whole genome shotgun (WGS) entry which is preliminary data.</text>
</comment>
<reference evidence="4 5" key="1">
    <citation type="journal article" date="2015" name="Genome Announc.">
        <title>Expanding the biotechnology potential of lactobacilli through comparative genomics of 213 strains and associated genera.</title>
        <authorList>
            <person name="Sun Z."/>
            <person name="Harris H.M."/>
            <person name="McCann A."/>
            <person name="Guo C."/>
            <person name="Argimon S."/>
            <person name="Zhang W."/>
            <person name="Yang X."/>
            <person name="Jeffery I.B."/>
            <person name="Cooney J.C."/>
            <person name="Kagawa T.F."/>
            <person name="Liu W."/>
            <person name="Song Y."/>
            <person name="Salvetti E."/>
            <person name="Wrobel A."/>
            <person name="Rasinkangas P."/>
            <person name="Parkhill J."/>
            <person name="Rea M.C."/>
            <person name="O'Sullivan O."/>
            <person name="Ritari J."/>
            <person name="Douillard F.P."/>
            <person name="Paul Ross R."/>
            <person name="Yang R."/>
            <person name="Briner A.E."/>
            <person name="Felis G.E."/>
            <person name="de Vos W.M."/>
            <person name="Barrangou R."/>
            <person name="Klaenhammer T.R."/>
            <person name="Caufield P.W."/>
            <person name="Cui Y."/>
            <person name="Zhang H."/>
            <person name="O'Toole P.W."/>
        </authorList>
    </citation>
    <scope>NUCLEOTIDE SEQUENCE [LARGE SCALE GENOMIC DNA]</scope>
    <source>
        <strain evidence="4 5">JCM 17158</strain>
    </source>
</reference>
<evidence type="ECO:0000256" key="2">
    <source>
        <dbReference type="ARBA" id="ARBA00022840"/>
    </source>
</evidence>
<keyword evidence="5" id="KW-1185">Reference proteome</keyword>
<dbReference type="STRING" id="1291734.FD02_GL001928"/>
<dbReference type="SMART" id="SM00382">
    <property type="entry name" value="AAA"/>
    <property type="match status" value="1"/>
</dbReference>
<dbReference type="InterPro" id="IPR003439">
    <property type="entry name" value="ABC_transporter-like_ATP-bd"/>
</dbReference>